<gene>
    <name evidence="2" type="ORF">CJD36_006175</name>
</gene>
<evidence type="ECO:0000313" key="3">
    <source>
        <dbReference type="Proteomes" id="UP000239872"/>
    </source>
</evidence>
<accession>A0A2S7SXT2</accession>
<keyword evidence="3" id="KW-1185">Reference proteome</keyword>
<dbReference type="EMBL" id="PPSL01000002">
    <property type="protein sequence ID" value="PQJ11385.1"/>
    <property type="molecule type" value="Genomic_DNA"/>
</dbReference>
<keyword evidence="1" id="KW-1133">Transmembrane helix</keyword>
<keyword evidence="1" id="KW-0472">Membrane</keyword>
<keyword evidence="1" id="KW-0812">Transmembrane</keyword>
<sequence length="62" mass="7699">MLILVGIPWLLFLALYLRWMVKRKTMSRHKRYNFQNNQYYFIINRWTLAIEEYGSVNNIETQ</sequence>
<name>A0A2S7SXT2_9BACT</name>
<organism evidence="2 3">
    <name type="scientific">Flavipsychrobacter stenotrophus</name>
    <dbReference type="NCBI Taxonomy" id="2077091"/>
    <lineage>
        <taxon>Bacteria</taxon>
        <taxon>Pseudomonadati</taxon>
        <taxon>Bacteroidota</taxon>
        <taxon>Chitinophagia</taxon>
        <taxon>Chitinophagales</taxon>
        <taxon>Chitinophagaceae</taxon>
        <taxon>Flavipsychrobacter</taxon>
    </lineage>
</organism>
<proteinExistence type="predicted"/>
<feature type="transmembrane region" description="Helical" evidence="1">
    <location>
        <begin position="6"/>
        <end position="21"/>
    </location>
</feature>
<dbReference type="RefSeq" id="WP_105038264.1">
    <property type="nucleotide sequence ID" value="NZ_PPSL01000002.1"/>
</dbReference>
<comment type="caution">
    <text evidence="2">The sequence shown here is derived from an EMBL/GenBank/DDBJ whole genome shotgun (WGS) entry which is preliminary data.</text>
</comment>
<dbReference type="Proteomes" id="UP000239872">
    <property type="component" value="Unassembled WGS sequence"/>
</dbReference>
<evidence type="ECO:0000256" key="1">
    <source>
        <dbReference type="SAM" id="Phobius"/>
    </source>
</evidence>
<evidence type="ECO:0000313" key="2">
    <source>
        <dbReference type="EMBL" id="PQJ11385.1"/>
    </source>
</evidence>
<reference evidence="2 3" key="1">
    <citation type="submission" date="2018-01" db="EMBL/GenBank/DDBJ databases">
        <title>A novel member of the phylum Bacteroidetes isolated from glacier ice.</title>
        <authorList>
            <person name="Liu Q."/>
            <person name="Xin Y.-H."/>
        </authorList>
    </citation>
    <scope>NUCLEOTIDE SEQUENCE [LARGE SCALE GENOMIC DNA]</scope>
    <source>
        <strain evidence="2 3">RB1R16</strain>
    </source>
</reference>
<dbReference type="AlphaFoldDB" id="A0A2S7SXT2"/>
<protein>
    <submittedName>
        <fullName evidence="2">Uncharacterized protein</fullName>
    </submittedName>
</protein>